<dbReference type="VEuPathDB" id="PiroplasmaDB:BEWA_020120"/>
<evidence type="ECO:0000313" key="2">
    <source>
        <dbReference type="Proteomes" id="UP000031512"/>
    </source>
</evidence>
<proteinExistence type="predicted"/>
<dbReference type="STRING" id="1537102.L0AVW0"/>
<dbReference type="AlphaFoldDB" id="L0AVW0"/>
<dbReference type="EMBL" id="CP001669">
    <property type="protein sequence ID" value="AFZ79166.1"/>
    <property type="molecule type" value="Genomic_DNA"/>
</dbReference>
<organism evidence="1 2">
    <name type="scientific">Theileria equi strain WA</name>
    <dbReference type="NCBI Taxonomy" id="1537102"/>
    <lineage>
        <taxon>Eukaryota</taxon>
        <taxon>Sar</taxon>
        <taxon>Alveolata</taxon>
        <taxon>Apicomplexa</taxon>
        <taxon>Aconoidasida</taxon>
        <taxon>Piroplasmida</taxon>
        <taxon>Theileriidae</taxon>
        <taxon>Theileria</taxon>
    </lineage>
</organism>
<dbReference type="KEGG" id="beq:BEWA_020120"/>
<name>L0AVW0_THEEQ</name>
<dbReference type="InterPro" id="IPR016024">
    <property type="entry name" value="ARM-type_fold"/>
</dbReference>
<dbReference type="GeneID" id="15805929"/>
<sequence length="76" mass="8459">MSGEVESDIAAEARFKSESLLDSPATQFQVSTLEALIDFLNIQLSDANVYSLNNNVGILKIYSLYPRVTDEDMYHG</sequence>
<accession>L0AVW0</accession>
<protein>
    <submittedName>
        <fullName evidence="1">Uncharacterized protein</fullName>
    </submittedName>
</protein>
<dbReference type="SUPFAM" id="SSF48371">
    <property type="entry name" value="ARM repeat"/>
    <property type="match status" value="1"/>
</dbReference>
<keyword evidence="2" id="KW-1185">Reference proteome</keyword>
<reference evidence="1 2" key="1">
    <citation type="journal article" date="2012" name="BMC Genomics">
        <title>Comparative genomic analysis and phylogenetic position of Theileria equi.</title>
        <authorList>
            <person name="Kappmeyer L.S."/>
            <person name="Thiagarajan M."/>
            <person name="Herndon D.R."/>
            <person name="Ramsay J.D."/>
            <person name="Caler E."/>
            <person name="Djikeng A."/>
            <person name="Gillespie J.J."/>
            <person name="Lau A.O."/>
            <person name="Roalson E.H."/>
            <person name="Silva J.C."/>
            <person name="Silva M.G."/>
            <person name="Suarez C.E."/>
            <person name="Ueti M.W."/>
            <person name="Nene V.M."/>
            <person name="Mealey R.H."/>
            <person name="Knowles D.P."/>
            <person name="Brayton K.A."/>
        </authorList>
    </citation>
    <scope>NUCLEOTIDE SEQUENCE [LARGE SCALE GENOMIC DNA]</scope>
    <source>
        <strain evidence="1 2">WA</strain>
    </source>
</reference>
<dbReference type="RefSeq" id="XP_004828832.1">
    <property type="nucleotide sequence ID" value="XM_004828775.1"/>
</dbReference>
<dbReference type="OrthoDB" id="337745at2759"/>
<evidence type="ECO:0000313" key="1">
    <source>
        <dbReference type="EMBL" id="AFZ79166.1"/>
    </source>
</evidence>
<dbReference type="Proteomes" id="UP000031512">
    <property type="component" value="Chromosome 1"/>
</dbReference>
<gene>
    <name evidence="1" type="ORF">BEWA_020120</name>
</gene>